<dbReference type="PROSITE" id="PS51257">
    <property type="entry name" value="PROKAR_LIPOPROTEIN"/>
    <property type="match status" value="1"/>
</dbReference>
<evidence type="ECO:0000313" key="4">
    <source>
        <dbReference type="Proteomes" id="UP000297496"/>
    </source>
</evidence>
<reference evidence="3 4" key="1">
    <citation type="submission" date="2019-04" db="EMBL/GenBank/DDBJ databases">
        <title>Three New Species of Nocardioides, Nocardioides euryhalodurans sp. nov., Nocardioides seonyuensis sp. nov. and Nocardioides eburneoflavus sp. nov. Isolated from Soil.</title>
        <authorList>
            <person name="Roh S.G."/>
            <person name="Lee C."/>
            <person name="Kim M.-K."/>
            <person name="Kim S.B."/>
        </authorList>
    </citation>
    <scope>NUCLEOTIDE SEQUENCE [LARGE SCALE GENOMIC DNA]</scope>
    <source>
        <strain evidence="3 4">MMS17-SY213</strain>
    </source>
</reference>
<comment type="caution">
    <text evidence="3">The sequence shown here is derived from an EMBL/GenBank/DDBJ whole genome shotgun (WGS) entry which is preliminary data.</text>
</comment>
<gene>
    <name evidence="3" type="ORF">EXE59_15305</name>
</gene>
<feature type="chain" id="PRO_5039064131" evidence="1">
    <location>
        <begin position="20"/>
        <end position="510"/>
    </location>
</feature>
<dbReference type="Gene3D" id="3.40.190.10">
    <property type="entry name" value="Periplasmic binding protein-like II"/>
    <property type="match status" value="1"/>
</dbReference>
<dbReference type="PANTHER" id="PTHR30290:SF65">
    <property type="entry name" value="MONOACYL PHOSPHATIDYLINOSITOL TETRAMANNOSIDE-BINDING PROTEIN LPQW-RELATED"/>
    <property type="match status" value="1"/>
</dbReference>
<dbReference type="InterPro" id="IPR030678">
    <property type="entry name" value="Peptide/Ni-bd"/>
</dbReference>
<protein>
    <submittedName>
        <fullName evidence="3">ABC transporter substrate-binding protein</fullName>
    </submittedName>
</protein>
<dbReference type="EMBL" id="SRRO01000001">
    <property type="protein sequence ID" value="TGN65176.1"/>
    <property type="molecule type" value="Genomic_DNA"/>
</dbReference>
<sequence>MTRTLWATGVALLATSLSACGMNTGTGSGAAAGGGGHLVYAEQLPPAAAWAPETDDAHRLRRAGCLETLVNIGYDGEPEPMLATEWNQVEPTTWEFALREGVTFQDGTPMDAEAVAGSLNHLLEVKTPARSFNPDVIAKVSATDESTVQITTPNPDALVPLRVASVNTGILAPKAFEGAQIDIQGTCTGPFTVTEEVPQQSLALKANENYWGGDVALDTAEVRFVVDGGARATQLQSGEVQIVKSLPVANLGSLDGDSNLEVHQIGLPRTTVMLLNNSRPPFDDPLVRQAIQKAVDTQPIVEGVYEGAGTPAVGPFGPDTDWAPDGAEATSANLDEARALLDQAGVDPESLTFELQAYVDRPELPDAATVIQAQLAELGIKVEIKSGEASSLEPGWLEGDYDATLLSRGFLTDLADPGGYLLSDWTCKGSYNMTQYCDPETDRMIKDAVALEDEAARAEAYREVAAKLNDEAASVWLQHEKAVWGTQAGLKGFQPHPLDAYVLTAGLSLG</sequence>
<dbReference type="CDD" id="cd08490">
    <property type="entry name" value="PBP2_NikA_DppA_OppA_like_3"/>
    <property type="match status" value="1"/>
</dbReference>
<organism evidence="3 4">
    <name type="scientific">Nocardioides eburneiflavus</name>
    <dbReference type="NCBI Taxonomy" id="2518372"/>
    <lineage>
        <taxon>Bacteria</taxon>
        <taxon>Bacillati</taxon>
        <taxon>Actinomycetota</taxon>
        <taxon>Actinomycetes</taxon>
        <taxon>Propionibacteriales</taxon>
        <taxon>Nocardioidaceae</taxon>
        <taxon>Nocardioides</taxon>
    </lineage>
</organism>
<dbReference type="InterPro" id="IPR000914">
    <property type="entry name" value="SBP_5_dom"/>
</dbReference>
<dbReference type="PANTHER" id="PTHR30290">
    <property type="entry name" value="PERIPLASMIC BINDING COMPONENT OF ABC TRANSPORTER"/>
    <property type="match status" value="1"/>
</dbReference>
<dbReference type="PIRSF" id="PIRSF002741">
    <property type="entry name" value="MppA"/>
    <property type="match status" value="1"/>
</dbReference>
<evidence type="ECO:0000313" key="3">
    <source>
        <dbReference type="EMBL" id="TGN65176.1"/>
    </source>
</evidence>
<keyword evidence="1" id="KW-0732">Signal</keyword>
<dbReference type="InterPro" id="IPR039424">
    <property type="entry name" value="SBP_5"/>
</dbReference>
<dbReference type="GO" id="GO:0043190">
    <property type="term" value="C:ATP-binding cassette (ABC) transporter complex"/>
    <property type="evidence" value="ECO:0007669"/>
    <property type="project" value="InterPro"/>
</dbReference>
<proteinExistence type="predicted"/>
<dbReference type="OrthoDB" id="9796817at2"/>
<evidence type="ECO:0000256" key="1">
    <source>
        <dbReference type="SAM" id="SignalP"/>
    </source>
</evidence>
<dbReference type="SUPFAM" id="SSF53850">
    <property type="entry name" value="Periplasmic binding protein-like II"/>
    <property type="match status" value="1"/>
</dbReference>
<accession>A0A4Z1CC32</accession>
<feature type="domain" description="Solute-binding protein family 5" evidence="2">
    <location>
        <begin position="77"/>
        <end position="431"/>
    </location>
</feature>
<dbReference type="AlphaFoldDB" id="A0A4Z1CC32"/>
<dbReference type="GO" id="GO:0015833">
    <property type="term" value="P:peptide transport"/>
    <property type="evidence" value="ECO:0007669"/>
    <property type="project" value="TreeGrafter"/>
</dbReference>
<evidence type="ECO:0000259" key="2">
    <source>
        <dbReference type="Pfam" id="PF00496"/>
    </source>
</evidence>
<dbReference type="RefSeq" id="WP_135839676.1">
    <property type="nucleotide sequence ID" value="NZ_SRRO01000001.1"/>
</dbReference>
<dbReference type="Pfam" id="PF00496">
    <property type="entry name" value="SBP_bac_5"/>
    <property type="match status" value="1"/>
</dbReference>
<dbReference type="Proteomes" id="UP000297496">
    <property type="component" value="Unassembled WGS sequence"/>
</dbReference>
<dbReference type="GO" id="GO:0042597">
    <property type="term" value="C:periplasmic space"/>
    <property type="evidence" value="ECO:0007669"/>
    <property type="project" value="UniProtKB-ARBA"/>
</dbReference>
<keyword evidence="4" id="KW-1185">Reference proteome</keyword>
<feature type="signal peptide" evidence="1">
    <location>
        <begin position="1"/>
        <end position="19"/>
    </location>
</feature>
<dbReference type="Gene3D" id="3.10.105.10">
    <property type="entry name" value="Dipeptide-binding Protein, Domain 3"/>
    <property type="match status" value="1"/>
</dbReference>
<dbReference type="GO" id="GO:1904680">
    <property type="term" value="F:peptide transmembrane transporter activity"/>
    <property type="evidence" value="ECO:0007669"/>
    <property type="project" value="TreeGrafter"/>
</dbReference>
<name>A0A4Z1CC32_9ACTN</name>